<evidence type="ECO:0000313" key="2">
    <source>
        <dbReference type="EMBL" id="ESZ98312.1"/>
    </source>
</evidence>
<organism evidence="2 3">
    <name type="scientific">Sclerotinia borealis (strain F-4128)</name>
    <dbReference type="NCBI Taxonomy" id="1432307"/>
    <lineage>
        <taxon>Eukaryota</taxon>
        <taxon>Fungi</taxon>
        <taxon>Dikarya</taxon>
        <taxon>Ascomycota</taxon>
        <taxon>Pezizomycotina</taxon>
        <taxon>Leotiomycetes</taxon>
        <taxon>Helotiales</taxon>
        <taxon>Sclerotiniaceae</taxon>
        <taxon>Sclerotinia</taxon>
    </lineage>
</organism>
<dbReference type="InterPro" id="IPR054586">
    <property type="entry name" value="MACPF_1_fungal"/>
</dbReference>
<sequence>MNTFNVVKRQMLTHEIPIDPDIKARTEYRIPRFRVSDQSSVEVFETTNAVSTTMAEHSFTQTDVEVSFGAGAFGVTGGAKAAYTTSERNALTAARAQQNKTMHINYNFPRAIVQLDAESLELTPECRADLDAIVDADSLHIFHLKYGQFFPTRVELGGRLYFSQETQAVQGSDFQSKTKAMKAAASLSFSSPYVQASASASHETATDVSKQTTLSRLDNAITWHANGGDPLLCNNPPAWCSTVASLYNWRVVKQSGFQSMVDLIISLKDCLKYKTKFEISPDTDMSMSDGDKPVTSFARFFLKTKEKKYLNFEQIDSNIALKSLLDDIMKKEKADPEYMAHLKKEGKTSLSLLVKFIISGQGMEPWVTQLVDEEPTKWPFQVQVTSEPIDMGKIKYNTPYQLQVRGVLPQAAYYLAAIPVMPGFYHNTCLLASTDADHGAWHVPPTFTFRLQSTNGTVKKGIIPDKTQVILEIMNDEDPLNPVFVGDTGVMFENLVGTKEYTVQDPTPALEFTLLYTE</sequence>
<evidence type="ECO:0000313" key="3">
    <source>
        <dbReference type="Proteomes" id="UP000019487"/>
    </source>
</evidence>
<dbReference type="OrthoDB" id="2562973at2759"/>
<accession>W9CNG9</accession>
<proteinExistence type="predicted"/>
<dbReference type="Proteomes" id="UP000019487">
    <property type="component" value="Unassembled WGS sequence"/>
</dbReference>
<keyword evidence="3" id="KW-1185">Reference proteome</keyword>
<dbReference type="HOGENOM" id="CLU_525959_0_0_1"/>
<reference evidence="2 3" key="1">
    <citation type="journal article" date="2014" name="Genome Announc.">
        <title>Draft genome sequence of Sclerotinia borealis, a psychrophilic plant pathogenic fungus.</title>
        <authorList>
            <person name="Mardanov A.V."/>
            <person name="Beletsky A.V."/>
            <person name="Kadnikov V.V."/>
            <person name="Ignatov A.N."/>
            <person name="Ravin N.V."/>
        </authorList>
    </citation>
    <scope>NUCLEOTIDE SEQUENCE [LARGE SCALE GENOMIC DNA]</scope>
    <source>
        <strain evidence="3">F-4157</strain>
    </source>
</reference>
<gene>
    <name evidence="2" type="ORF">SBOR_1305</name>
</gene>
<dbReference type="EMBL" id="AYSA01000045">
    <property type="protein sequence ID" value="ESZ98312.1"/>
    <property type="molecule type" value="Genomic_DNA"/>
</dbReference>
<dbReference type="AlphaFoldDB" id="W9CNG9"/>
<dbReference type="STRING" id="1432307.W9CNG9"/>
<protein>
    <submittedName>
        <fullName evidence="2">Membrane attack complex component/perforin</fullName>
    </submittedName>
</protein>
<feature type="domain" description="MACPF-like" evidence="1">
    <location>
        <begin position="93"/>
        <end position="263"/>
    </location>
</feature>
<evidence type="ECO:0000259" key="1">
    <source>
        <dbReference type="Pfam" id="PF22693"/>
    </source>
</evidence>
<comment type="caution">
    <text evidence="2">The sequence shown here is derived from an EMBL/GenBank/DDBJ whole genome shotgun (WGS) entry which is preliminary data.</text>
</comment>
<name>W9CNG9_SCLBF</name>
<dbReference type="Pfam" id="PF22693">
    <property type="entry name" value="MACPF_1"/>
    <property type="match status" value="1"/>
</dbReference>